<keyword evidence="1" id="KW-1133">Transmembrane helix</keyword>
<keyword evidence="1" id="KW-0472">Membrane</keyword>
<gene>
    <name evidence="2" type="ORF">GCM10025874_26960</name>
</gene>
<dbReference type="Proteomes" id="UP001157160">
    <property type="component" value="Unassembled WGS sequence"/>
</dbReference>
<protein>
    <submittedName>
        <fullName evidence="2">Uncharacterized protein</fullName>
    </submittedName>
</protein>
<evidence type="ECO:0000256" key="1">
    <source>
        <dbReference type="SAM" id="Phobius"/>
    </source>
</evidence>
<accession>A0AA37XC41</accession>
<keyword evidence="1" id="KW-0812">Transmembrane</keyword>
<proteinExistence type="predicted"/>
<sequence length="82" mass="9142">MHPIAVLAAFPTPTTSPGFDENTVTPGVQGFFAIFLLAVAVVLLAVSMVRRIRRVRYREDVRLRLEAEAAEDDSTRRDEQQG</sequence>
<keyword evidence="3" id="KW-1185">Reference proteome</keyword>
<dbReference type="RefSeq" id="WP_284233568.1">
    <property type="nucleotide sequence ID" value="NZ_BSUL01000001.1"/>
</dbReference>
<feature type="transmembrane region" description="Helical" evidence="1">
    <location>
        <begin position="28"/>
        <end position="49"/>
    </location>
</feature>
<evidence type="ECO:0000313" key="3">
    <source>
        <dbReference type="Proteomes" id="UP001157160"/>
    </source>
</evidence>
<name>A0AA37XC41_9MICO</name>
<evidence type="ECO:0000313" key="2">
    <source>
        <dbReference type="EMBL" id="GMA29443.1"/>
    </source>
</evidence>
<organism evidence="2 3">
    <name type="scientific">Arenivirga flava</name>
    <dbReference type="NCBI Taxonomy" id="1930060"/>
    <lineage>
        <taxon>Bacteria</taxon>
        <taxon>Bacillati</taxon>
        <taxon>Actinomycetota</taxon>
        <taxon>Actinomycetes</taxon>
        <taxon>Micrococcales</taxon>
        <taxon>Microbacteriaceae</taxon>
        <taxon>Arenivirga</taxon>
    </lineage>
</organism>
<dbReference type="AlphaFoldDB" id="A0AA37XC41"/>
<reference evidence="2 3" key="1">
    <citation type="journal article" date="2014" name="Int. J. Syst. Evol. Microbiol.">
        <title>Complete genome sequence of Corynebacterium casei LMG S-19264T (=DSM 44701T), isolated from a smear-ripened cheese.</title>
        <authorList>
            <consortium name="US DOE Joint Genome Institute (JGI-PGF)"/>
            <person name="Walter F."/>
            <person name="Albersmeier A."/>
            <person name="Kalinowski J."/>
            <person name="Ruckert C."/>
        </authorList>
    </citation>
    <scope>NUCLEOTIDE SEQUENCE [LARGE SCALE GENOMIC DNA]</scope>
    <source>
        <strain evidence="2 3">NBRC 112289</strain>
    </source>
</reference>
<comment type="caution">
    <text evidence="2">The sequence shown here is derived from an EMBL/GenBank/DDBJ whole genome shotgun (WGS) entry which is preliminary data.</text>
</comment>
<dbReference type="EMBL" id="BSUL01000001">
    <property type="protein sequence ID" value="GMA29443.1"/>
    <property type="molecule type" value="Genomic_DNA"/>
</dbReference>